<reference evidence="2" key="1">
    <citation type="submission" date="2023-07" db="EMBL/GenBank/DDBJ databases">
        <title>A chromosome-level genome assembly of Lolium multiflorum.</title>
        <authorList>
            <person name="Chen Y."/>
            <person name="Copetti D."/>
            <person name="Kolliker R."/>
            <person name="Studer B."/>
        </authorList>
    </citation>
    <scope>NUCLEOTIDE SEQUENCE</scope>
    <source>
        <strain evidence="2">02402/16</strain>
        <tissue evidence="2">Leaf</tissue>
    </source>
</reference>
<feature type="region of interest" description="Disordered" evidence="1">
    <location>
        <begin position="17"/>
        <end position="125"/>
    </location>
</feature>
<organism evidence="2 3">
    <name type="scientific">Lolium multiflorum</name>
    <name type="common">Italian ryegrass</name>
    <name type="synonym">Lolium perenne subsp. multiflorum</name>
    <dbReference type="NCBI Taxonomy" id="4521"/>
    <lineage>
        <taxon>Eukaryota</taxon>
        <taxon>Viridiplantae</taxon>
        <taxon>Streptophyta</taxon>
        <taxon>Embryophyta</taxon>
        <taxon>Tracheophyta</taxon>
        <taxon>Spermatophyta</taxon>
        <taxon>Magnoliopsida</taxon>
        <taxon>Liliopsida</taxon>
        <taxon>Poales</taxon>
        <taxon>Poaceae</taxon>
        <taxon>BOP clade</taxon>
        <taxon>Pooideae</taxon>
        <taxon>Poodae</taxon>
        <taxon>Poeae</taxon>
        <taxon>Poeae Chloroplast Group 2 (Poeae type)</taxon>
        <taxon>Loliodinae</taxon>
        <taxon>Loliinae</taxon>
        <taxon>Lolium</taxon>
    </lineage>
</organism>
<evidence type="ECO:0000256" key="1">
    <source>
        <dbReference type="SAM" id="MobiDB-lite"/>
    </source>
</evidence>
<dbReference type="AlphaFoldDB" id="A0AAD8QJE9"/>
<proteinExistence type="predicted"/>
<gene>
    <name evidence="2" type="ORF">QYE76_027603</name>
</gene>
<dbReference type="Proteomes" id="UP001231189">
    <property type="component" value="Unassembled WGS sequence"/>
</dbReference>
<feature type="compositionally biased region" description="Acidic residues" evidence="1">
    <location>
        <begin position="97"/>
        <end position="117"/>
    </location>
</feature>
<dbReference type="EMBL" id="JAUUTY010000007">
    <property type="protein sequence ID" value="KAK1603930.1"/>
    <property type="molecule type" value="Genomic_DNA"/>
</dbReference>
<name>A0AAD8QJE9_LOLMU</name>
<feature type="compositionally biased region" description="Basic residues" evidence="1">
    <location>
        <begin position="20"/>
        <end position="31"/>
    </location>
</feature>
<protein>
    <submittedName>
        <fullName evidence="2">Uncharacterized protein</fullName>
    </submittedName>
</protein>
<comment type="caution">
    <text evidence="2">The sequence shown here is derived from an EMBL/GenBank/DDBJ whole genome shotgun (WGS) entry which is preliminary data.</text>
</comment>
<evidence type="ECO:0000313" key="3">
    <source>
        <dbReference type="Proteomes" id="UP001231189"/>
    </source>
</evidence>
<keyword evidence="3" id="KW-1185">Reference proteome</keyword>
<evidence type="ECO:0000313" key="2">
    <source>
        <dbReference type="EMBL" id="KAK1603930.1"/>
    </source>
</evidence>
<sequence length="125" mass="14453">MDRRSWQQDCCAKLSTAERKGRRVAERRRRLGGAPARNGRVYRRHQREPMEYVRAGRARPGPDGDPFTGRRGPLEYDGAGRRTTGLRWRTTRKRTGEDDEEDDDEDEEGGEEEDDEGAGTMISWR</sequence>
<accession>A0AAD8QJE9</accession>